<comment type="caution">
    <text evidence="1">The sequence shown here is derived from an EMBL/GenBank/DDBJ whole genome shotgun (WGS) entry which is preliminary data.</text>
</comment>
<dbReference type="Proteomes" id="UP000023774">
    <property type="component" value="Unassembled WGS sequence"/>
</dbReference>
<evidence type="ECO:0000313" key="2">
    <source>
        <dbReference type="Proteomes" id="UP000023774"/>
    </source>
</evidence>
<accession>N9M941</accession>
<dbReference type="RefSeq" id="WP_005172124.1">
    <property type="nucleotide sequence ID" value="NZ_CP183899.1"/>
</dbReference>
<name>N9M941_9GAMM</name>
<protein>
    <submittedName>
        <fullName evidence="1">Uncharacterized protein</fullName>
    </submittedName>
</protein>
<gene>
    <name evidence="1" type="ORF">F906_01937</name>
</gene>
<dbReference type="AlphaFoldDB" id="N9M941"/>
<dbReference type="HOGENOM" id="CLU_2566104_0_0_6"/>
<sequence>MTTFKTVPASKIIGVQFSFSKVNGLSNSITELSIVLFQNKITFRELNHSMIFENLTISPKNENWVNDLFTSVAAKPLSKHL</sequence>
<dbReference type="EMBL" id="APRJ01000011">
    <property type="protein sequence ID" value="ENW86864.1"/>
    <property type="molecule type" value="Genomic_DNA"/>
</dbReference>
<reference evidence="1 2" key="1">
    <citation type="submission" date="2013-02" db="EMBL/GenBank/DDBJ databases">
        <title>The Genome Sequence of Acinetobacter sp. NIPH 713.</title>
        <authorList>
            <consortium name="The Broad Institute Genome Sequencing Platform"/>
            <consortium name="The Broad Institute Genome Sequencing Center for Infectious Disease"/>
            <person name="Cerqueira G."/>
            <person name="Feldgarden M."/>
            <person name="Courvalin P."/>
            <person name="Perichon B."/>
            <person name="Grillot-Courvalin C."/>
            <person name="Clermont D."/>
            <person name="Rocha E."/>
            <person name="Yoon E.-J."/>
            <person name="Nemec A."/>
            <person name="Walker B."/>
            <person name="Young S.K."/>
            <person name="Zeng Q."/>
            <person name="Gargeya S."/>
            <person name="Fitzgerald M."/>
            <person name="Haas B."/>
            <person name="Abouelleil A."/>
            <person name="Alvarado L."/>
            <person name="Arachchi H.M."/>
            <person name="Berlin A.M."/>
            <person name="Chapman S.B."/>
            <person name="Dewar J."/>
            <person name="Goldberg J."/>
            <person name="Griggs A."/>
            <person name="Gujja S."/>
            <person name="Hansen M."/>
            <person name="Howarth C."/>
            <person name="Imamovic A."/>
            <person name="Larimer J."/>
            <person name="McCowan C."/>
            <person name="Murphy C."/>
            <person name="Neiman D."/>
            <person name="Pearson M."/>
            <person name="Priest M."/>
            <person name="Roberts A."/>
            <person name="Saif S."/>
            <person name="Shea T."/>
            <person name="Sisk P."/>
            <person name="Sykes S."/>
            <person name="Wortman J."/>
            <person name="Nusbaum C."/>
            <person name="Birren B."/>
        </authorList>
    </citation>
    <scope>NUCLEOTIDE SEQUENCE [LARGE SCALE GENOMIC DNA]</scope>
    <source>
        <strain evidence="1 2">NIPH 713</strain>
    </source>
</reference>
<organism evidence="1 2">
    <name type="scientific">Acinetobacter pseudolwoffii</name>
    <dbReference type="NCBI Taxonomy" id="2053287"/>
    <lineage>
        <taxon>Bacteria</taxon>
        <taxon>Pseudomonadati</taxon>
        <taxon>Pseudomonadota</taxon>
        <taxon>Gammaproteobacteria</taxon>
        <taxon>Moraxellales</taxon>
        <taxon>Moraxellaceae</taxon>
        <taxon>Acinetobacter</taxon>
    </lineage>
</organism>
<proteinExistence type="predicted"/>
<keyword evidence="2" id="KW-1185">Reference proteome</keyword>
<evidence type="ECO:0000313" key="1">
    <source>
        <dbReference type="EMBL" id="ENW86864.1"/>
    </source>
</evidence>